<sequence>MSTTCADSAHGVPDAPRRAGLPIGSLQCPREGRAVIRTVGVMPEKAVPEEENRGADRRRDDRNTKKPQREVFGVTEKKTVRRSRYPRDPNPWIKTTGPGEHSPRTCHASGEAWQSQSRPPYWFPAVSAGKRGRYKDCRSNAGKSRSKGGEQTSRPTKGRQEREENTKKPQREVSGVTEKKTVRRSRYPRDPDPWIKTAGPGEHSRRTCHARDKSQRTTERKKKRSETLN</sequence>
<evidence type="ECO:0000313" key="2">
    <source>
        <dbReference type="EMBL" id="KAJ1092653.1"/>
    </source>
</evidence>
<reference evidence="2" key="1">
    <citation type="journal article" date="2022" name="bioRxiv">
        <title>Sequencing and chromosome-scale assembly of the giantPleurodeles waltlgenome.</title>
        <authorList>
            <person name="Brown T."/>
            <person name="Elewa A."/>
            <person name="Iarovenko S."/>
            <person name="Subramanian E."/>
            <person name="Araus A.J."/>
            <person name="Petzold A."/>
            <person name="Susuki M."/>
            <person name="Suzuki K.-i.T."/>
            <person name="Hayashi T."/>
            <person name="Toyoda A."/>
            <person name="Oliveira C."/>
            <person name="Osipova E."/>
            <person name="Leigh N.D."/>
            <person name="Simon A."/>
            <person name="Yun M.H."/>
        </authorList>
    </citation>
    <scope>NUCLEOTIDE SEQUENCE</scope>
    <source>
        <strain evidence="2">20211129_DDA</strain>
        <tissue evidence="2">Liver</tissue>
    </source>
</reference>
<dbReference type="AlphaFoldDB" id="A0AAV7LUZ5"/>
<comment type="caution">
    <text evidence="2">The sequence shown here is derived from an EMBL/GenBank/DDBJ whole genome shotgun (WGS) entry which is preliminary data.</text>
</comment>
<feature type="region of interest" description="Disordered" evidence="1">
    <location>
        <begin position="37"/>
        <end position="229"/>
    </location>
</feature>
<feature type="compositionally biased region" description="Basic and acidic residues" evidence="1">
    <location>
        <begin position="202"/>
        <end position="218"/>
    </location>
</feature>
<gene>
    <name evidence="2" type="ORF">NDU88_005763</name>
</gene>
<feature type="compositionally biased region" description="Basic and acidic residues" evidence="1">
    <location>
        <begin position="46"/>
        <end position="69"/>
    </location>
</feature>
<dbReference type="EMBL" id="JANPWB010000015">
    <property type="protein sequence ID" value="KAJ1092653.1"/>
    <property type="molecule type" value="Genomic_DNA"/>
</dbReference>
<feature type="compositionally biased region" description="Basic residues" evidence="1">
    <location>
        <begin position="219"/>
        <end position="229"/>
    </location>
</feature>
<proteinExistence type="predicted"/>
<evidence type="ECO:0000256" key="1">
    <source>
        <dbReference type="SAM" id="MobiDB-lite"/>
    </source>
</evidence>
<protein>
    <submittedName>
        <fullName evidence="2">Uncharacterized protein</fullName>
    </submittedName>
</protein>
<feature type="region of interest" description="Disordered" evidence="1">
    <location>
        <begin position="1"/>
        <end position="25"/>
    </location>
</feature>
<dbReference type="Proteomes" id="UP001066276">
    <property type="component" value="Chromosome 11"/>
</dbReference>
<keyword evidence="3" id="KW-1185">Reference proteome</keyword>
<organism evidence="2 3">
    <name type="scientific">Pleurodeles waltl</name>
    <name type="common">Iberian ribbed newt</name>
    <dbReference type="NCBI Taxonomy" id="8319"/>
    <lineage>
        <taxon>Eukaryota</taxon>
        <taxon>Metazoa</taxon>
        <taxon>Chordata</taxon>
        <taxon>Craniata</taxon>
        <taxon>Vertebrata</taxon>
        <taxon>Euteleostomi</taxon>
        <taxon>Amphibia</taxon>
        <taxon>Batrachia</taxon>
        <taxon>Caudata</taxon>
        <taxon>Salamandroidea</taxon>
        <taxon>Salamandridae</taxon>
        <taxon>Pleurodelinae</taxon>
        <taxon>Pleurodeles</taxon>
    </lineage>
</organism>
<name>A0AAV7LUZ5_PLEWA</name>
<accession>A0AAV7LUZ5</accession>
<evidence type="ECO:0000313" key="3">
    <source>
        <dbReference type="Proteomes" id="UP001066276"/>
    </source>
</evidence>
<feature type="compositionally biased region" description="Basic and acidic residues" evidence="1">
    <location>
        <begin position="158"/>
        <end position="171"/>
    </location>
</feature>